<dbReference type="SUPFAM" id="SSF51735">
    <property type="entry name" value="NAD(P)-binding Rossmann-fold domains"/>
    <property type="match status" value="1"/>
</dbReference>
<sequence length="521" mass="57778">MQYAIIGAGGTGGVMGYFMTKAGKDVTLIARGRHLEAMKEHGLTLERLWDPNPETIAVKATDMEHYKEQPDVILVCVKGYSLEDTVPFIRRVAKPDTIVIPILNIYGTGAKLQKELPELLVTDGCIYVSANIKEPGVLLQHGKILRIVFGVREKTDWRPELEQIRQDFTDSAIDGILSENIRREALEKFSYVSPIGAAGLYCNAVAGDFQKEGAPRELFCSMIREIAALADAMGVPFQKDMVDVNLHILSNLAPETTTSMQRDVMAGKPSEIDGLVYEVVRMGKLYGVPVPSYTKVANRLAEKKGIIFDMDGVLVNTEPLHFRCWQEVLKEDGITLNYEIYKPCIGSTREVFRQLMVDAYGDIFEDYPTMNRRMEEKKKEIVEKEGFPQCEGIREVLEKLHQEGYLLAVGSSSPEDVIQKVLKDLDLAQYFSAFISGENMAHPKPAPDTFLAAAEALLLDPSACMVVEDSTNGGKAAKAAGMSCVWFHNPDSGDQQIPDAVLEISSWDPSSAEKIMKVSEQ</sequence>
<keyword evidence="4" id="KW-0479">Metal-binding</keyword>
<dbReference type="Gene3D" id="1.10.1040.10">
    <property type="entry name" value="N-(1-d-carboxylethyl)-l-norvaline Dehydrogenase, domain 2"/>
    <property type="match status" value="1"/>
</dbReference>
<evidence type="ECO:0000256" key="6">
    <source>
        <dbReference type="ARBA" id="ARBA00022857"/>
    </source>
</evidence>
<dbReference type="SUPFAM" id="SSF56784">
    <property type="entry name" value="HAD-like"/>
    <property type="match status" value="1"/>
</dbReference>
<dbReference type="NCBIfam" id="TIGR00745">
    <property type="entry name" value="apbA_panE"/>
    <property type="match status" value="1"/>
</dbReference>
<keyword evidence="6" id="KW-0521">NADP</keyword>
<dbReference type="PANTHER" id="PTHR46193:SF18">
    <property type="entry name" value="HEXITOL PHOSPHATASE B"/>
    <property type="match status" value="1"/>
</dbReference>
<dbReference type="Gene3D" id="3.40.50.1000">
    <property type="entry name" value="HAD superfamily/HAD-like"/>
    <property type="match status" value="1"/>
</dbReference>
<dbReference type="EC" id="1.1.1.169" evidence="11"/>
<dbReference type="EMBL" id="VUMS01000002">
    <property type="protein sequence ID" value="MST65472.1"/>
    <property type="molecule type" value="Genomic_DNA"/>
</dbReference>
<dbReference type="SFLD" id="SFLDG01129">
    <property type="entry name" value="C1.5:_HAD__Beta-PGM__Phosphata"/>
    <property type="match status" value="1"/>
</dbReference>
<evidence type="ECO:0000256" key="1">
    <source>
        <dbReference type="ARBA" id="ARBA00001946"/>
    </source>
</evidence>
<dbReference type="InterPro" id="IPR008927">
    <property type="entry name" value="6-PGluconate_DH-like_C_sf"/>
</dbReference>
<evidence type="ECO:0000313" key="12">
    <source>
        <dbReference type="Proteomes" id="UP000440513"/>
    </source>
</evidence>
<evidence type="ECO:0000256" key="8">
    <source>
        <dbReference type="ARBA" id="ARBA00023277"/>
    </source>
</evidence>
<dbReference type="GO" id="GO:0008677">
    <property type="term" value="F:2-dehydropantoate 2-reductase activity"/>
    <property type="evidence" value="ECO:0007669"/>
    <property type="project" value="UniProtKB-EC"/>
</dbReference>
<organism evidence="11 12">
    <name type="scientific">Oliverpabstia intestinalis</name>
    <dbReference type="NCBI Taxonomy" id="2606633"/>
    <lineage>
        <taxon>Bacteria</taxon>
        <taxon>Bacillati</taxon>
        <taxon>Bacillota</taxon>
        <taxon>Clostridia</taxon>
        <taxon>Lachnospirales</taxon>
        <taxon>Lachnospiraceae</taxon>
        <taxon>Oliverpabstia</taxon>
    </lineage>
</organism>
<dbReference type="InterPro" id="IPR036291">
    <property type="entry name" value="NAD(P)-bd_dom_sf"/>
</dbReference>
<comment type="similarity">
    <text evidence="2">Belongs to the HAD-like hydrolase superfamily. CbbY/CbbZ/Gph/YieH family.</text>
</comment>
<dbReference type="InterPro" id="IPR003710">
    <property type="entry name" value="ApbA"/>
</dbReference>
<dbReference type="RefSeq" id="WP_154431290.1">
    <property type="nucleotide sequence ID" value="NZ_VUMS01000002.1"/>
</dbReference>
<dbReference type="Gene3D" id="3.40.50.720">
    <property type="entry name" value="NAD(P)-binding Rossmann-like Domain"/>
    <property type="match status" value="1"/>
</dbReference>
<dbReference type="AlphaFoldDB" id="A0A7X2P1M6"/>
<evidence type="ECO:0000259" key="9">
    <source>
        <dbReference type="Pfam" id="PF02558"/>
    </source>
</evidence>
<evidence type="ECO:0000313" key="11">
    <source>
        <dbReference type="EMBL" id="MST65472.1"/>
    </source>
</evidence>
<accession>A0A7X2P1M6</accession>
<dbReference type="InterPro" id="IPR006439">
    <property type="entry name" value="HAD-SF_hydro_IA"/>
</dbReference>
<evidence type="ECO:0000256" key="3">
    <source>
        <dbReference type="ARBA" id="ARBA00007870"/>
    </source>
</evidence>
<dbReference type="InterPro" id="IPR036412">
    <property type="entry name" value="HAD-like_sf"/>
</dbReference>
<dbReference type="InterPro" id="IPR013332">
    <property type="entry name" value="KPR_N"/>
</dbReference>
<dbReference type="SUPFAM" id="SSF48179">
    <property type="entry name" value="6-phosphogluconate dehydrogenase C-terminal domain-like"/>
    <property type="match status" value="1"/>
</dbReference>
<comment type="cofactor">
    <cofactor evidence="1">
        <name>Mg(2+)</name>
        <dbReference type="ChEBI" id="CHEBI:18420"/>
    </cofactor>
</comment>
<dbReference type="NCBIfam" id="TIGR01509">
    <property type="entry name" value="HAD-SF-IA-v3"/>
    <property type="match status" value="1"/>
</dbReference>
<feature type="domain" description="Ketopantoate reductase N-terminal" evidence="9">
    <location>
        <begin position="3"/>
        <end position="151"/>
    </location>
</feature>
<feature type="domain" description="Ketopantoate reductase C-terminal" evidence="10">
    <location>
        <begin position="180"/>
        <end position="302"/>
    </location>
</feature>
<dbReference type="Pfam" id="PF02558">
    <property type="entry name" value="ApbA"/>
    <property type="match status" value="1"/>
</dbReference>
<dbReference type="PANTHER" id="PTHR46193">
    <property type="entry name" value="6-PHOSPHOGLUCONATE PHOSPHATASE"/>
    <property type="match status" value="1"/>
</dbReference>
<dbReference type="GO" id="GO:0046872">
    <property type="term" value="F:metal ion binding"/>
    <property type="evidence" value="ECO:0007669"/>
    <property type="project" value="UniProtKB-KW"/>
</dbReference>
<keyword evidence="5" id="KW-0460">Magnesium</keyword>
<evidence type="ECO:0000256" key="7">
    <source>
        <dbReference type="ARBA" id="ARBA00023002"/>
    </source>
</evidence>
<evidence type="ECO:0000256" key="2">
    <source>
        <dbReference type="ARBA" id="ARBA00006171"/>
    </source>
</evidence>
<dbReference type="InterPro" id="IPR023214">
    <property type="entry name" value="HAD_sf"/>
</dbReference>
<evidence type="ECO:0000259" key="10">
    <source>
        <dbReference type="Pfam" id="PF08546"/>
    </source>
</evidence>
<dbReference type="SFLD" id="SFLDS00003">
    <property type="entry name" value="Haloacid_Dehalogenase"/>
    <property type="match status" value="1"/>
</dbReference>
<proteinExistence type="inferred from homology"/>
<keyword evidence="8" id="KW-0119">Carbohydrate metabolism</keyword>
<protein>
    <submittedName>
        <fullName evidence="11">2-dehydropantoate 2-reductase</fullName>
        <ecNumber evidence="11">1.1.1.169</ecNumber>
    </submittedName>
</protein>
<dbReference type="InterPro" id="IPR023198">
    <property type="entry name" value="PGP-like_dom2"/>
</dbReference>
<keyword evidence="7 11" id="KW-0560">Oxidoreductase</keyword>
<dbReference type="InterPro" id="IPR013752">
    <property type="entry name" value="KPA_reductase"/>
</dbReference>
<dbReference type="Gene3D" id="1.10.150.240">
    <property type="entry name" value="Putative phosphatase, domain 2"/>
    <property type="match status" value="1"/>
</dbReference>
<name>A0A7X2P1M6_9FIRM</name>
<dbReference type="InterPro" id="IPR051600">
    <property type="entry name" value="Beta-PGM-like"/>
</dbReference>
<dbReference type="Proteomes" id="UP000440513">
    <property type="component" value="Unassembled WGS sequence"/>
</dbReference>
<reference evidence="11 12" key="1">
    <citation type="submission" date="2019-08" db="EMBL/GenBank/DDBJ databases">
        <title>In-depth cultivation of the pig gut microbiome towards novel bacterial diversity and tailored functional studies.</title>
        <authorList>
            <person name="Wylensek D."/>
            <person name="Hitch T.C.A."/>
            <person name="Clavel T."/>
        </authorList>
    </citation>
    <scope>NUCLEOTIDE SEQUENCE [LARGE SCALE GENOMIC DNA]</scope>
    <source>
        <strain evidence="11 12">BSM-380-WT-5A</strain>
    </source>
</reference>
<dbReference type="Pfam" id="PF08546">
    <property type="entry name" value="ApbA_C"/>
    <property type="match status" value="1"/>
</dbReference>
<dbReference type="SFLD" id="SFLDG01135">
    <property type="entry name" value="C1.5.6:_HAD__Beta-PGM__Phospha"/>
    <property type="match status" value="1"/>
</dbReference>
<gene>
    <name evidence="11" type="ORF">FYJ57_01675</name>
</gene>
<dbReference type="PRINTS" id="PR00413">
    <property type="entry name" value="HADHALOGNASE"/>
</dbReference>
<dbReference type="Pfam" id="PF13419">
    <property type="entry name" value="HAD_2"/>
    <property type="match status" value="1"/>
</dbReference>
<dbReference type="InterPro" id="IPR041492">
    <property type="entry name" value="HAD_2"/>
</dbReference>
<comment type="similarity">
    <text evidence="3">Belongs to the ketopantoate reductase family.</text>
</comment>
<dbReference type="GO" id="GO:0015940">
    <property type="term" value="P:pantothenate biosynthetic process"/>
    <property type="evidence" value="ECO:0007669"/>
    <property type="project" value="InterPro"/>
</dbReference>
<keyword evidence="12" id="KW-1185">Reference proteome</keyword>
<evidence type="ECO:0000256" key="4">
    <source>
        <dbReference type="ARBA" id="ARBA00022723"/>
    </source>
</evidence>
<comment type="caution">
    <text evidence="11">The sequence shown here is derived from an EMBL/GenBank/DDBJ whole genome shotgun (WGS) entry which is preliminary data.</text>
</comment>
<dbReference type="InterPro" id="IPR013328">
    <property type="entry name" value="6PGD_dom2"/>
</dbReference>
<evidence type="ECO:0000256" key="5">
    <source>
        <dbReference type="ARBA" id="ARBA00022842"/>
    </source>
</evidence>